<gene>
    <name evidence="1" type="ordered locus">cgR_2684</name>
</gene>
<dbReference type="AlphaFoldDB" id="A0AB72VDR9"/>
<dbReference type="EMBL" id="AP009044">
    <property type="protein sequence ID" value="BAF55700.1"/>
    <property type="molecule type" value="Genomic_DNA"/>
</dbReference>
<name>A0AB72VDR9_CORGB</name>
<protein>
    <submittedName>
        <fullName evidence="1">Uncharacterized protein</fullName>
    </submittedName>
</protein>
<reference evidence="1" key="1">
    <citation type="journal article" date="2007" name="Microbiology">
        <title>Comparative analysis of the Corynebacterium glutamicum group and complete genome sequence of strain R.</title>
        <authorList>
            <person name="Yukawa H."/>
            <person name="Omumasaba C.A."/>
            <person name="Nonaka H."/>
            <person name="Kos P."/>
            <person name="Okai N."/>
            <person name="Suzuki N."/>
            <person name="Suda M."/>
            <person name="Tsuge Y."/>
            <person name="Watanabe J."/>
            <person name="Ikeda Y."/>
            <person name="Vertes A.A."/>
            <person name="Inui M."/>
        </authorList>
    </citation>
    <scope>NUCLEOTIDE SEQUENCE</scope>
    <source>
        <strain evidence="1">R</strain>
    </source>
</reference>
<dbReference type="KEGG" id="cgt:cgR_2684"/>
<sequence length="38" mass="4253">MQPIQCVAKIDVYVEHLLADSAHIGKMIVEMEVGVEKQ</sequence>
<accession>A0AB72VDR9</accession>
<evidence type="ECO:0000313" key="1">
    <source>
        <dbReference type="EMBL" id="BAF55700.1"/>
    </source>
</evidence>
<dbReference type="Proteomes" id="UP000006698">
    <property type="component" value="Chromosome"/>
</dbReference>
<organism evidence="1">
    <name type="scientific">Corynebacterium glutamicum (strain R)</name>
    <dbReference type="NCBI Taxonomy" id="340322"/>
    <lineage>
        <taxon>Bacteria</taxon>
        <taxon>Bacillati</taxon>
        <taxon>Actinomycetota</taxon>
        <taxon>Actinomycetes</taxon>
        <taxon>Mycobacteriales</taxon>
        <taxon>Corynebacteriaceae</taxon>
        <taxon>Corynebacterium</taxon>
    </lineage>
</organism>
<proteinExistence type="predicted"/>